<dbReference type="OrthoDB" id="1467680at2"/>
<feature type="domain" description="Secretion system C-terminal sorting" evidence="3">
    <location>
        <begin position="235"/>
        <end position="303"/>
    </location>
</feature>
<feature type="signal peptide" evidence="2">
    <location>
        <begin position="1"/>
        <end position="18"/>
    </location>
</feature>
<dbReference type="NCBIfam" id="TIGR04183">
    <property type="entry name" value="Por_Secre_tail"/>
    <property type="match status" value="1"/>
</dbReference>
<evidence type="ECO:0000256" key="1">
    <source>
        <dbReference type="ARBA" id="ARBA00022729"/>
    </source>
</evidence>
<accession>A0A1M6TWF9</accession>
<dbReference type="GO" id="GO:0004553">
    <property type="term" value="F:hydrolase activity, hydrolyzing O-glycosyl compounds"/>
    <property type="evidence" value="ECO:0007669"/>
    <property type="project" value="UniProtKB-ARBA"/>
</dbReference>
<name>A0A1M6TWF9_9FLAO</name>
<evidence type="ECO:0000256" key="2">
    <source>
        <dbReference type="SAM" id="SignalP"/>
    </source>
</evidence>
<gene>
    <name evidence="4" type="ORF">SAMN05444371_2981</name>
</gene>
<dbReference type="Gene3D" id="2.60.120.560">
    <property type="entry name" value="Exo-inulinase, domain 1"/>
    <property type="match status" value="1"/>
</dbReference>
<dbReference type="EMBL" id="FRAM01000004">
    <property type="protein sequence ID" value="SHK61266.1"/>
    <property type="molecule type" value="Genomic_DNA"/>
</dbReference>
<sequence>MKSKYLLILSFFSTFTLAQQSISFESSEAYTLGSINGQNNWEVTLNNDELPIQNQVISNEIASAGTQSLKIDVDINEDFGWLPIFGAAKAFDRAYDFKNTTVEFDVYITELDGSTFEFGTFGIADTDEFMPVAIYSFNYTGNLEVVKNPDYGYENANFTWEANRWYKLKSVVSQNDIKFYIDGNLIYTLPNFSQTNITGVNFVHDNFKGSAYIDNIKINDEVLAVSDINKANIKLYPNPVRDLLKINVPDNQNISEINVYNIAGQKLRTFTSQKEINVESLSKGTYIINIRTGKNTRYDSKFIKQ</sequence>
<dbReference type="GO" id="GO:0005975">
    <property type="term" value="P:carbohydrate metabolic process"/>
    <property type="evidence" value="ECO:0007669"/>
    <property type="project" value="UniProtKB-ARBA"/>
</dbReference>
<evidence type="ECO:0000313" key="5">
    <source>
        <dbReference type="Proteomes" id="UP000184498"/>
    </source>
</evidence>
<dbReference type="Pfam" id="PF18962">
    <property type="entry name" value="Por_Secre_tail"/>
    <property type="match status" value="1"/>
</dbReference>
<dbReference type="STRING" id="216903.SAMN05444371_2981"/>
<dbReference type="SUPFAM" id="SSF49899">
    <property type="entry name" value="Concanavalin A-like lectins/glucanases"/>
    <property type="match status" value="1"/>
</dbReference>
<dbReference type="Proteomes" id="UP000184498">
    <property type="component" value="Unassembled WGS sequence"/>
</dbReference>
<organism evidence="4 5">
    <name type="scientific">Epilithonimonas mollis</name>
    <dbReference type="NCBI Taxonomy" id="216903"/>
    <lineage>
        <taxon>Bacteria</taxon>
        <taxon>Pseudomonadati</taxon>
        <taxon>Bacteroidota</taxon>
        <taxon>Flavobacteriia</taxon>
        <taxon>Flavobacteriales</taxon>
        <taxon>Weeksellaceae</taxon>
        <taxon>Chryseobacterium group</taxon>
        <taxon>Epilithonimonas</taxon>
    </lineage>
</organism>
<keyword evidence="1 2" id="KW-0732">Signal</keyword>
<feature type="chain" id="PRO_5013246329" evidence="2">
    <location>
        <begin position="19"/>
        <end position="305"/>
    </location>
</feature>
<reference evidence="5" key="1">
    <citation type="submission" date="2016-11" db="EMBL/GenBank/DDBJ databases">
        <authorList>
            <person name="Varghese N."/>
            <person name="Submissions S."/>
        </authorList>
    </citation>
    <scope>NUCLEOTIDE SEQUENCE [LARGE SCALE GENOMIC DNA]</scope>
    <source>
        <strain evidence="5">DSM 18016</strain>
    </source>
</reference>
<evidence type="ECO:0000313" key="4">
    <source>
        <dbReference type="EMBL" id="SHK61266.1"/>
    </source>
</evidence>
<dbReference type="InterPro" id="IPR013320">
    <property type="entry name" value="ConA-like_dom_sf"/>
</dbReference>
<dbReference type="InterPro" id="IPR026444">
    <property type="entry name" value="Secre_tail"/>
</dbReference>
<keyword evidence="5" id="KW-1185">Reference proteome</keyword>
<evidence type="ECO:0000259" key="3">
    <source>
        <dbReference type="Pfam" id="PF18962"/>
    </source>
</evidence>
<dbReference type="RefSeq" id="WP_072999515.1">
    <property type="nucleotide sequence ID" value="NZ_FRAM01000004.1"/>
</dbReference>
<dbReference type="AlphaFoldDB" id="A0A1M6TWF9"/>
<protein>
    <submittedName>
        <fullName evidence="4">Por secretion system C-terminal sorting domain-containing protein</fullName>
    </submittedName>
</protein>
<proteinExistence type="predicted"/>